<keyword evidence="3" id="KW-0862">Zinc</keyword>
<evidence type="ECO:0000256" key="2">
    <source>
        <dbReference type="ARBA" id="ARBA00022771"/>
    </source>
</evidence>
<dbReference type="InterPro" id="IPR027370">
    <property type="entry name" value="Znf-RING_euk"/>
</dbReference>
<dbReference type="SMART" id="SM00184">
    <property type="entry name" value="RING"/>
    <property type="match status" value="1"/>
</dbReference>
<dbReference type="Pfam" id="PF13445">
    <property type="entry name" value="zf-RING_UBOX"/>
    <property type="match status" value="1"/>
</dbReference>
<evidence type="ECO:0000256" key="1">
    <source>
        <dbReference type="ARBA" id="ARBA00022723"/>
    </source>
</evidence>
<evidence type="ECO:0000259" key="6">
    <source>
        <dbReference type="PROSITE" id="PS50089"/>
    </source>
</evidence>
<evidence type="ECO:0000256" key="4">
    <source>
        <dbReference type="PROSITE-ProRule" id="PRU00024"/>
    </source>
</evidence>
<dbReference type="Gene3D" id="3.30.160.60">
    <property type="entry name" value="Classic Zinc Finger"/>
    <property type="match status" value="1"/>
</dbReference>
<dbReference type="PANTHER" id="PTHR24103">
    <property type="entry name" value="E3 UBIQUITIN-PROTEIN LIGASE TRIM"/>
    <property type="match status" value="1"/>
</dbReference>
<evidence type="ECO:0000313" key="8">
    <source>
        <dbReference type="EMBL" id="KAJ1114813.1"/>
    </source>
</evidence>
<keyword evidence="5" id="KW-1133">Transmembrane helix</keyword>
<accession>A0AAV7NKB8</accession>
<dbReference type="Pfam" id="PF00643">
    <property type="entry name" value="zf-B_box"/>
    <property type="match status" value="1"/>
</dbReference>
<evidence type="ECO:0000256" key="5">
    <source>
        <dbReference type="SAM" id="Phobius"/>
    </source>
</evidence>
<proteinExistence type="predicted"/>
<evidence type="ECO:0000313" key="9">
    <source>
        <dbReference type="Proteomes" id="UP001066276"/>
    </source>
</evidence>
<comment type="caution">
    <text evidence="8">The sequence shown here is derived from an EMBL/GenBank/DDBJ whole genome shotgun (WGS) entry which is preliminary data.</text>
</comment>
<dbReference type="CDD" id="cd19767">
    <property type="entry name" value="Bbox2_TRIM13_C-XI"/>
    <property type="match status" value="1"/>
</dbReference>
<dbReference type="InterPro" id="IPR001841">
    <property type="entry name" value="Znf_RING"/>
</dbReference>
<keyword evidence="2 4" id="KW-0863">Zinc-finger</keyword>
<dbReference type="InterPro" id="IPR050143">
    <property type="entry name" value="TRIM/RBCC"/>
</dbReference>
<dbReference type="InterPro" id="IPR017907">
    <property type="entry name" value="Znf_RING_CS"/>
</dbReference>
<dbReference type="Proteomes" id="UP001066276">
    <property type="component" value="Chromosome 8"/>
</dbReference>
<organism evidence="8 9">
    <name type="scientific">Pleurodeles waltl</name>
    <name type="common">Iberian ribbed newt</name>
    <dbReference type="NCBI Taxonomy" id="8319"/>
    <lineage>
        <taxon>Eukaryota</taxon>
        <taxon>Metazoa</taxon>
        <taxon>Chordata</taxon>
        <taxon>Craniata</taxon>
        <taxon>Vertebrata</taxon>
        <taxon>Euteleostomi</taxon>
        <taxon>Amphibia</taxon>
        <taxon>Batrachia</taxon>
        <taxon>Caudata</taxon>
        <taxon>Salamandroidea</taxon>
        <taxon>Salamandridae</taxon>
        <taxon>Pleurodelinae</taxon>
        <taxon>Pleurodeles</taxon>
    </lineage>
</organism>
<dbReference type="EMBL" id="JANPWB010000012">
    <property type="protein sequence ID" value="KAJ1114813.1"/>
    <property type="molecule type" value="Genomic_DNA"/>
</dbReference>
<keyword evidence="9" id="KW-1185">Reference proteome</keyword>
<dbReference type="PROSITE" id="PS50089">
    <property type="entry name" value="ZF_RING_2"/>
    <property type="match status" value="1"/>
</dbReference>
<evidence type="ECO:0000256" key="3">
    <source>
        <dbReference type="ARBA" id="ARBA00022833"/>
    </source>
</evidence>
<keyword evidence="5" id="KW-0472">Membrane</keyword>
<gene>
    <name evidence="8" type="ORF">NDU88_003044</name>
</gene>
<dbReference type="GO" id="GO:0008270">
    <property type="term" value="F:zinc ion binding"/>
    <property type="evidence" value="ECO:0007669"/>
    <property type="project" value="UniProtKB-KW"/>
</dbReference>
<dbReference type="InterPro" id="IPR000315">
    <property type="entry name" value="Znf_B-box"/>
</dbReference>
<feature type="transmembrane region" description="Helical" evidence="5">
    <location>
        <begin position="343"/>
        <end position="365"/>
    </location>
</feature>
<dbReference type="SMART" id="SM00336">
    <property type="entry name" value="BBOX"/>
    <property type="match status" value="1"/>
</dbReference>
<dbReference type="SUPFAM" id="SSF57850">
    <property type="entry name" value="RING/U-box"/>
    <property type="match status" value="1"/>
</dbReference>
<keyword evidence="5" id="KW-0812">Transmembrane</keyword>
<dbReference type="CDD" id="cd16762">
    <property type="entry name" value="RING-HC_TRIM13_C-V"/>
    <property type="match status" value="1"/>
</dbReference>
<dbReference type="InterPro" id="IPR013083">
    <property type="entry name" value="Znf_RING/FYVE/PHD"/>
</dbReference>
<evidence type="ECO:0008006" key="10">
    <source>
        <dbReference type="Google" id="ProtNLM"/>
    </source>
</evidence>
<dbReference type="SUPFAM" id="SSF57845">
    <property type="entry name" value="B-box zinc-binding domain"/>
    <property type="match status" value="1"/>
</dbReference>
<dbReference type="Gene3D" id="3.30.40.10">
    <property type="entry name" value="Zinc/RING finger domain, C3HC4 (zinc finger)"/>
    <property type="match status" value="1"/>
</dbReference>
<evidence type="ECO:0000259" key="7">
    <source>
        <dbReference type="PROSITE" id="PS50119"/>
    </source>
</evidence>
<keyword evidence="1" id="KW-0479">Metal-binding</keyword>
<feature type="domain" description="RING-type" evidence="6">
    <location>
        <begin position="34"/>
        <end position="82"/>
    </location>
</feature>
<reference evidence="8" key="1">
    <citation type="journal article" date="2022" name="bioRxiv">
        <title>Sequencing and chromosome-scale assembly of the giantPleurodeles waltlgenome.</title>
        <authorList>
            <person name="Brown T."/>
            <person name="Elewa A."/>
            <person name="Iarovenko S."/>
            <person name="Subramanian E."/>
            <person name="Araus A.J."/>
            <person name="Petzold A."/>
            <person name="Susuki M."/>
            <person name="Suzuki K.-i.T."/>
            <person name="Hayashi T."/>
            <person name="Toyoda A."/>
            <person name="Oliveira C."/>
            <person name="Osipova E."/>
            <person name="Leigh N.D."/>
            <person name="Simon A."/>
            <person name="Yun M.H."/>
        </authorList>
    </citation>
    <scope>NUCLEOTIDE SEQUENCE</scope>
    <source>
        <strain evidence="8">20211129_DDA</strain>
        <tissue evidence="8">Liver</tissue>
    </source>
</reference>
<protein>
    <recommendedName>
        <fullName evidence="10">E3 ubiquitin-protein ligase TRIM13</fullName>
    </recommendedName>
</protein>
<sequence>MTTVKGRVRHLKRSEATPAIRENVMELLEEDLTCPICCSLFEDPRVLPCTHNFCKKCLEEIIDGGGRNIMWRPLPFKCPTCRKETTVTGANSLQVNYSLMGIVEKYNKIKTTPKMPVCKLHSGQPLNIFCSTDLRLICGYCATRGDHTEHAFCSIEDAYSQEKCAFETLFHGVETWSCGDILTRLDTLETSKKKELQLLAKDADRVKVYFEKQQQIFDQKKNELLSDFETMKLAVMQAYDPQINKLNLILHEQKRAFKIAEDFKDVSDPIVFLQQMQEFREKIRLIKETPLPSSMPTMISHSTKNIDTSQWDHMKLMDVDKLSLPQQSDTLSWRNRLTFAHTFATLSLICMLVLAIMMIAGVSALSNLDTLKIQVASVFSPGMVDTAEISKYMVVFWVQAGAGLDLLKEKCQDYTLMILEQVAEFVCKYKLL</sequence>
<dbReference type="PROSITE" id="PS00518">
    <property type="entry name" value="ZF_RING_1"/>
    <property type="match status" value="1"/>
</dbReference>
<feature type="domain" description="B box-type" evidence="7">
    <location>
        <begin position="113"/>
        <end position="155"/>
    </location>
</feature>
<dbReference type="AlphaFoldDB" id="A0AAV7NKB8"/>
<dbReference type="PROSITE" id="PS50119">
    <property type="entry name" value="ZF_BBOX"/>
    <property type="match status" value="1"/>
</dbReference>
<name>A0AAV7NKB8_PLEWA</name>